<feature type="domain" description="Rod shape-determining protein MreC beta-barrel core" evidence="8">
    <location>
        <begin position="131"/>
        <end position="270"/>
    </location>
</feature>
<evidence type="ECO:0000256" key="7">
    <source>
        <dbReference type="SAM" id="Phobius"/>
    </source>
</evidence>
<dbReference type="STRING" id="1285242.A6A04_18800"/>
<evidence type="ECO:0000256" key="5">
    <source>
        <dbReference type="SAM" id="Coils"/>
    </source>
</evidence>
<sequence>MKQSGAAGRLATFRLLVQRFAFLSLIVASVALMILGKADIILIERTRALVADALAPVLDAMSRPAATVAMVTQNFHELANLRTENARLREENARLMHWQTVARRLESENVVLHESLNVIPDPDPAFVTARVIGDMGSAFGHSMLLGAGSKDGIRKGQAVLSGEILVGHIAEVGLRSSRMLLITDINARTPILVESTRTRAILSGDNSGRPRLTYVAGSPNIAVGDRIITAASGGAFPPGLPIGVVSSVSDGVIRVDPFVQRHHLEFVSVVDFGLGGIIPFERPPPPERRRKSKDKEKEE</sequence>
<protein>
    <recommendedName>
        <fullName evidence="2">Cell shape-determining protein MreC</fullName>
    </recommendedName>
    <alternativeName>
        <fullName evidence="4">Cell shape protein MreC</fullName>
    </alternativeName>
</protein>
<dbReference type="Gene3D" id="2.40.10.340">
    <property type="entry name" value="Rod shape-determining protein MreC, domain 1"/>
    <property type="match status" value="1"/>
</dbReference>
<dbReference type="GO" id="GO:0005886">
    <property type="term" value="C:plasma membrane"/>
    <property type="evidence" value="ECO:0007669"/>
    <property type="project" value="TreeGrafter"/>
</dbReference>
<dbReference type="InterPro" id="IPR042177">
    <property type="entry name" value="Cell/Rod_1"/>
</dbReference>
<evidence type="ECO:0000256" key="1">
    <source>
        <dbReference type="ARBA" id="ARBA00009369"/>
    </source>
</evidence>
<keyword evidence="7" id="KW-0812">Transmembrane</keyword>
<keyword evidence="10" id="KW-1185">Reference proteome</keyword>
<dbReference type="Pfam" id="PF04085">
    <property type="entry name" value="MreC"/>
    <property type="match status" value="1"/>
</dbReference>
<feature type="coiled-coil region" evidence="5">
    <location>
        <begin position="71"/>
        <end position="108"/>
    </location>
</feature>
<dbReference type="EMBL" id="LWQT01000058">
    <property type="protein sequence ID" value="OAN49790.1"/>
    <property type="molecule type" value="Genomic_DNA"/>
</dbReference>
<dbReference type="OrthoDB" id="8478127at2"/>
<evidence type="ECO:0000256" key="2">
    <source>
        <dbReference type="ARBA" id="ARBA00013855"/>
    </source>
</evidence>
<evidence type="ECO:0000256" key="3">
    <source>
        <dbReference type="ARBA" id="ARBA00022960"/>
    </source>
</evidence>
<evidence type="ECO:0000313" key="9">
    <source>
        <dbReference type="EMBL" id="OAN49790.1"/>
    </source>
</evidence>
<evidence type="ECO:0000256" key="6">
    <source>
        <dbReference type="SAM" id="MobiDB-lite"/>
    </source>
</evidence>
<proteinExistence type="inferred from homology"/>
<dbReference type="Proteomes" id="UP000078428">
    <property type="component" value="Unassembled WGS sequence"/>
</dbReference>
<dbReference type="PANTHER" id="PTHR34138">
    <property type="entry name" value="CELL SHAPE-DETERMINING PROTEIN MREC"/>
    <property type="match status" value="1"/>
</dbReference>
<evidence type="ECO:0000259" key="8">
    <source>
        <dbReference type="Pfam" id="PF04085"/>
    </source>
</evidence>
<dbReference type="GO" id="GO:0008360">
    <property type="term" value="P:regulation of cell shape"/>
    <property type="evidence" value="ECO:0007669"/>
    <property type="project" value="UniProtKB-KW"/>
</dbReference>
<keyword evidence="7" id="KW-1133">Transmembrane helix</keyword>
<dbReference type="NCBIfam" id="NF010512">
    <property type="entry name" value="PRK13922.12-1"/>
    <property type="match status" value="1"/>
</dbReference>
<organism evidence="9 10">
    <name type="scientific">Paramagnetospirillum marisnigri</name>
    <dbReference type="NCBI Taxonomy" id="1285242"/>
    <lineage>
        <taxon>Bacteria</taxon>
        <taxon>Pseudomonadati</taxon>
        <taxon>Pseudomonadota</taxon>
        <taxon>Alphaproteobacteria</taxon>
        <taxon>Rhodospirillales</taxon>
        <taxon>Magnetospirillaceae</taxon>
        <taxon>Paramagnetospirillum</taxon>
    </lineage>
</organism>
<feature type="transmembrane region" description="Helical" evidence="7">
    <location>
        <begin position="20"/>
        <end position="38"/>
    </location>
</feature>
<evidence type="ECO:0000313" key="10">
    <source>
        <dbReference type="Proteomes" id="UP000078428"/>
    </source>
</evidence>
<keyword evidence="5" id="KW-0175">Coiled coil</keyword>
<dbReference type="InterPro" id="IPR007221">
    <property type="entry name" value="MreC"/>
</dbReference>
<dbReference type="InterPro" id="IPR055342">
    <property type="entry name" value="MreC_beta-barrel_core"/>
</dbReference>
<comment type="similarity">
    <text evidence="1">Belongs to the MreC family.</text>
</comment>
<dbReference type="AlphaFoldDB" id="A0A178MM20"/>
<dbReference type="InterPro" id="IPR042175">
    <property type="entry name" value="Cell/Rod_MreC_2"/>
</dbReference>
<reference evidence="9 10" key="1">
    <citation type="submission" date="2016-04" db="EMBL/GenBank/DDBJ databases">
        <title>Draft genome sequence of freshwater magnetotactic bacteria Magnetospirillum marisnigri SP-1 and Magnetospirillum moscoviense BB-1.</title>
        <authorList>
            <person name="Koziaeva V."/>
            <person name="Dziuba M.V."/>
            <person name="Ivanov T.M."/>
            <person name="Kuznetsov B."/>
            <person name="Grouzdev D.S."/>
        </authorList>
    </citation>
    <scope>NUCLEOTIDE SEQUENCE [LARGE SCALE GENOMIC DNA]</scope>
    <source>
        <strain evidence="9 10">SP-1</strain>
    </source>
</reference>
<comment type="caution">
    <text evidence="9">The sequence shown here is derived from an EMBL/GenBank/DDBJ whole genome shotgun (WGS) entry which is preliminary data.</text>
</comment>
<keyword evidence="3" id="KW-0133">Cell shape</keyword>
<dbReference type="PANTHER" id="PTHR34138:SF1">
    <property type="entry name" value="CELL SHAPE-DETERMINING PROTEIN MREC"/>
    <property type="match status" value="1"/>
</dbReference>
<dbReference type="RefSeq" id="WP_068493072.1">
    <property type="nucleotide sequence ID" value="NZ_LWQT01000058.1"/>
</dbReference>
<feature type="region of interest" description="Disordered" evidence="6">
    <location>
        <begin position="280"/>
        <end position="299"/>
    </location>
</feature>
<gene>
    <name evidence="9" type="ORF">A6A04_18800</name>
</gene>
<evidence type="ECO:0000256" key="4">
    <source>
        <dbReference type="ARBA" id="ARBA00032089"/>
    </source>
</evidence>
<dbReference type="NCBIfam" id="TIGR00219">
    <property type="entry name" value="mreC"/>
    <property type="match status" value="1"/>
</dbReference>
<keyword evidence="7" id="KW-0472">Membrane</keyword>
<name>A0A178MM20_9PROT</name>
<accession>A0A178MM20</accession>
<dbReference type="Gene3D" id="2.40.10.350">
    <property type="entry name" value="Rod shape-determining protein MreC, domain 2"/>
    <property type="match status" value="1"/>
</dbReference>